<comment type="caution">
    <text evidence="2">The sequence shown here is derived from an EMBL/GenBank/DDBJ whole genome shotgun (WGS) entry which is preliminary data.</text>
</comment>
<reference evidence="2 3" key="1">
    <citation type="submission" date="2019-08" db="EMBL/GenBank/DDBJ databases">
        <title>In-depth cultivation of the pig gut microbiome towards novel bacterial diversity and tailored functional studies.</title>
        <authorList>
            <person name="Wylensek D."/>
            <person name="Hitch T.C.A."/>
            <person name="Clavel T."/>
        </authorList>
    </citation>
    <scope>NUCLEOTIDE SEQUENCE [LARGE SCALE GENOMIC DNA]</scope>
    <source>
        <strain evidence="3">WCA-380-WT-3B3</strain>
    </source>
</reference>
<evidence type="ECO:0000313" key="3">
    <source>
        <dbReference type="Proteomes" id="UP000430222"/>
    </source>
</evidence>
<keyword evidence="1" id="KW-0732">Signal</keyword>
<evidence type="ECO:0000256" key="1">
    <source>
        <dbReference type="SAM" id="SignalP"/>
    </source>
</evidence>
<keyword evidence="3" id="KW-1185">Reference proteome</keyword>
<evidence type="ECO:0000313" key="2">
    <source>
        <dbReference type="EMBL" id="MSV24431.1"/>
    </source>
</evidence>
<organism evidence="2 3">
    <name type="scientific">Selenomonas montiformis</name>
    <dbReference type="NCBI Taxonomy" id="2652285"/>
    <lineage>
        <taxon>Bacteria</taxon>
        <taxon>Bacillati</taxon>
        <taxon>Bacillota</taxon>
        <taxon>Negativicutes</taxon>
        <taxon>Selenomonadales</taxon>
        <taxon>Selenomonadaceae</taxon>
        <taxon>Selenomonas</taxon>
    </lineage>
</organism>
<feature type="chain" id="PRO_5026336081" evidence="1">
    <location>
        <begin position="27"/>
        <end position="190"/>
    </location>
</feature>
<proteinExistence type="predicted"/>
<name>A0A6I2UXR0_9FIRM</name>
<dbReference type="Proteomes" id="UP000430222">
    <property type="component" value="Unassembled WGS sequence"/>
</dbReference>
<protein>
    <submittedName>
        <fullName evidence="2">Uncharacterized protein</fullName>
    </submittedName>
</protein>
<accession>A0A6I2UXR0</accession>
<feature type="signal peptide" evidence="1">
    <location>
        <begin position="1"/>
        <end position="26"/>
    </location>
</feature>
<gene>
    <name evidence="2" type="ORF">FYJ78_04370</name>
</gene>
<dbReference type="EMBL" id="VUNL01000004">
    <property type="protein sequence ID" value="MSV24431.1"/>
    <property type="molecule type" value="Genomic_DNA"/>
</dbReference>
<sequence>MNRISTCFAAAGIAASLFFAQGQADAMMVTGISQSMTIADKTVTASDQDGQNIKFVSDGRVLRLMSADGTKDFLSFNSFDGHYTGVNFQVRAIETTDPGMRLFEIIAVRGAQDKNCGYWLVGKHNGLWTTYISWNSLSNLGFRVDRWHRIVSQIVDQQLIITSTDGYGRTDFQAQAFWDASCQWFGLKKM</sequence>
<dbReference type="AlphaFoldDB" id="A0A6I2UXR0"/>
<dbReference type="RefSeq" id="WP_154620209.1">
    <property type="nucleotide sequence ID" value="NZ_CBCTNG010000012.1"/>
</dbReference>